<keyword evidence="8" id="KW-1185">Reference proteome</keyword>
<dbReference type="GO" id="GO:0033743">
    <property type="term" value="F:peptide-methionine (R)-S-oxide reductase activity"/>
    <property type="evidence" value="ECO:0007669"/>
    <property type="project" value="UniProtKB-EC"/>
</dbReference>
<comment type="cofactor">
    <cofactor evidence="5">
        <name>Zn(2+)</name>
        <dbReference type="ChEBI" id="CHEBI:29105"/>
    </cofactor>
    <text evidence="5">Binds 1 zinc ion per subunit.</text>
</comment>
<protein>
    <recommendedName>
        <fullName evidence="5">Peptide-methionine (R)-S-oxide reductase</fullName>
        <ecNumber evidence="5">1.8.4.12</ecNumber>
    </recommendedName>
</protein>
<evidence type="ECO:0000256" key="5">
    <source>
        <dbReference type="RuleBase" id="RU365044"/>
    </source>
</evidence>
<sequence length="166" mass="18737">MIRGTTRTLRVLAVTRSITVSRSISKRFLSSSFVANMSENWNPNLTTEQLLVLRDKHTERPHTGAYLNNKEAGVYNCANCEAPLYKSETKFDSHCGWPAFYEEVKKGAITYHTDYTMGMKRTEICCANCGGHLGHVFEGEGWKERSGLPVDVRHCVNSASLNFKKQ</sequence>
<dbReference type="Gene3D" id="2.170.150.20">
    <property type="entry name" value="Peptide methionine sulfoxide reductase"/>
    <property type="match status" value="1"/>
</dbReference>
<name>A0A0N7MM71_9SACH</name>
<keyword evidence="4 5" id="KW-0560">Oxidoreductase</keyword>
<dbReference type="AlphaFoldDB" id="A0A0N7MM71"/>
<dbReference type="InterPro" id="IPR002579">
    <property type="entry name" value="Met_Sox_Rdtase_MsrB_dom"/>
</dbReference>
<dbReference type="Proteomes" id="UP000236544">
    <property type="component" value="Unassembled WGS sequence"/>
</dbReference>
<dbReference type="EMBL" id="LN890572">
    <property type="protein sequence ID" value="CUS24281.1"/>
    <property type="molecule type" value="Genomic_DNA"/>
</dbReference>
<keyword evidence="3 5" id="KW-0862">Zinc</keyword>
<comment type="catalytic activity">
    <reaction evidence="5">
        <text>L-methionyl-[protein] + [thioredoxin]-disulfide + H2O = L-methionyl-(R)-S-oxide-[protein] + [thioredoxin]-dithiol</text>
        <dbReference type="Rhea" id="RHEA:24164"/>
        <dbReference type="Rhea" id="RHEA-COMP:10698"/>
        <dbReference type="Rhea" id="RHEA-COMP:10700"/>
        <dbReference type="Rhea" id="RHEA-COMP:12313"/>
        <dbReference type="Rhea" id="RHEA-COMP:12314"/>
        <dbReference type="ChEBI" id="CHEBI:15377"/>
        <dbReference type="ChEBI" id="CHEBI:16044"/>
        <dbReference type="ChEBI" id="CHEBI:29950"/>
        <dbReference type="ChEBI" id="CHEBI:45764"/>
        <dbReference type="ChEBI" id="CHEBI:50058"/>
        <dbReference type="EC" id="1.8.4.12"/>
    </reaction>
</comment>
<dbReference type="EC" id="1.8.4.12" evidence="5"/>
<dbReference type="InterPro" id="IPR028427">
    <property type="entry name" value="Met_Sox_Rdtase_MsrB"/>
</dbReference>
<dbReference type="PROSITE" id="PS51790">
    <property type="entry name" value="MSRB"/>
    <property type="match status" value="1"/>
</dbReference>
<gene>
    <name evidence="7" type="ORF">LAQU0_S15e01002g</name>
</gene>
<feature type="domain" description="MsrB" evidence="6">
    <location>
        <begin position="38"/>
        <end position="166"/>
    </location>
</feature>
<proteinExistence type="inferred from homology"/>
<evidence type="ECO:0000259" key="6">
    <source>
        <dbReference type="PROSITE" id="PS51790"/>
    </source>
</evidence>
<dbReference type="Pfam" id="PF01641">
    <property type="entry name" value="SelR"/>
    <property type="match status" value="1"/>
</dbReference>
<organism evidence="7 8">
    <name type="scientific">Lachancea quebecensis</name>
    <dbReference type="NCBI Taxonomy" id="1654605"/>
    <lineage>
        <taxon>Eukaryota</taxon>
        <taxon>Fungi</taxon>
        <taxon>Dikarya</taxon>
        <taxon>Ascomycota</taxon>
        <taxon>Saccharomycotina</taxon>
        <taxon>Saccharomycetes</taxon>
        <taxon>Saccharomycetales</taxon>
        <taxon>Saccharomycetaceae</taxon>
        <taxon>Lachancea</taxon>
    </lineage>
</organism>
<evidence type="ECO:0000256" key="1">
    <source>
        <dbReference type="ARBA" id="ARBA00007174"/>
    </source>
</evidence>
<evidence type="ECO:0000256" key="3">
    <source>
        <dbReference type="ARBA" id="ARBA00022833"/>
    </source>
</evidence>
<keyword evidence="2 5" id="KW-0479">Metal-binding</keyword>
<dbReference type="PANTHER" id="PTHR46081:SF8">
    <property type="entry name" value="PEPTIDE METHIONINE SULFOXIDE REDUCTASE 2"/>
    <property type="match status" value="1"/>
</dbReference>
<evidence type="ECO:0000256" key="2">
    <source>
        <dbReference type="ARBA" id="ARBA00022723"/>
    </source>
</evidence>
<dbReference type="SUPFAM" id="SSF51316">
    <property type="entry name" value="Mss4-like"/>
    <property type="match status" value="1"/>
</dbReference>
<dbReference type="GO" id="GO:0030091">
    <property type="term" value="P:protein repair"/>
    <property type="evidence" value="ECO:0007669"/>
    <property type="project" value="InterPro"/>
</dbReference>
<dbReference type="GO" id="GO:0046872">
    <property type="term" value="F:metal ion binding"/>
    <property type="evidence" value="ECO:0007669"/>
    <property type="project" value="UniProtKB-KW"/>
</dbReference>
<dbReference type="InterPro" id="IPR011057">
    <property type="entry name" value="Mss4-like_sf"/>
</dbReference>
<dbReference type="PANTHER" id="PTHR46081">
    <property type="entry name" value="PEPTIDE METHIONINE SULFOXIDE REDUCTASE 2"/>
    <property type="match status" value="1"/>
</dbReference>
<evidence type="ECO:0000256" key="4">
    <source>
        <dbReference type="ARBA" id="ARBA00023002"/>
    </source>
</evidence>
<dbReference type="GO" id="GO:0006979">
    <property type="term" value="P:response to oxidative stress"/>
    <property type="evidence" value="ECO:0007669"/>
    <property type="project" value="InterPro"/>
</dbReference>
<dbReference type="OrthoDB" id="44061at2759"/>
<comment type="similarity">
    <text evidence="1 5">Belongs to the MsrB Met sulfoxide reductase family.</text>
</comment>
<evidence type="ECO:0000313" key="8">
    <source>
        <dbReference type="Proteomes" id="UP000236544"/>
    </source>
</evidence>
<evidence type="ECO:0000313" key="7">
    <source>
        <dbReference type="EMBL" id="CUS24281.1"/>
    </source>
</evidence>
<dbReference type="NCBIfam" id="TIGR00357">
    <property type="entry name" value="peptide-methionine (R)-S-oxide reductase MsrB"/>
    <property type="match status" value="1"/>
</dbReference>
<accession>A0A0N7MM71</accession>
<reference evidence="8" key="1">
    <citation type="submission" date="2015-10" db="EMBL/GenBank/DDBJ databases">
        <authorList>
            <person name="Devillers H."/>
        </authorList>
    </citation>
    <scope>NUCLEOTIDE SEQUENCE [LARGE SCALE GENOMIC DNA]</scope>
</reference>